<protein>
    <submittedName>
        <fullName evidence="1">Uncharacterized protein</fullName>
    </submittedName>
</protein>
<proteinExistence type="predicted"/>
<gene>
    <name evidence="1" type="ORF">FB566_4536</name>
</gene>
<dbReference type="AlphaFoldDB" id="A0A543B276"/>
<evidence type="ECO:0000313" key="2">
    <source>
        <dbReference type="Proteomes" id="UP000317043"/>
    </source>
</evidence>
<evidence type="ECO:0000313" key="1">
    <source>
        <dbReference type="EMBL" id="TQL78939.1"/>
    </source>
</evidence>
<dbReference type="Proteomes" id="UP000317043">
    <property type="component" value="Unassembled WGS sequence"/>
</dbReference>
<keyword evidence="2" id="KW-1185">Reference proteome</keyword>
<dbReference type="OrthoDB" id="775526at2"/>
<dbReference type="EMBL" id="VFOW01000001">
    <property type="protein sequence ID" value="TQL78939.1"/>
    <property type="molecule type" value="Genomic_DNA"/>
</dbReference>
<name>A0A543B276_9ACTN</name>
<reference evidence="1 2" key="1">
    <citation type="submission" date="2019-06" db="EMBL/GenBank/DDBJ databases">
        <title>Sequencing the genomes of 1000 actinobacteria strains.</title>
        <authorList>
            <person name="Klenk H.-P."/>
        </authorList>
    </citation>
    <scope>NUCLEOTIDE SEQUENCE [LARGE SCALE GENOMIC DNA]</scope>
    <source>
        <strain evidence="1 2">DSM 45928</strain>
    </source>
</reference>
<dbReference type="InParanoid" id="A0A543B276"/>
<comment type="caution">
    <text evidence="1">The sequence shown here is derived from an EMBL/GenBank/DDBJ whole genome shotgun (WGS) entry which is preliminary data.</text>
</comment>
<dbReference type="RefSeq" id="WP_142043874.1">
    <property type="nucleotide sequence ID" value="NZ_JBHTGS010000002.1"/>
</dbReference>
<organism evidence="1 2">
    <name type="scientific">Stackebrandtia endophytica</name>
    <dbReference type="NCBI Taxonomy" id="1496996"/>
    <lineage>
        <taxon>Bacteria</taxon>
        <taxon>Bacillati</taxon>
        <taxon>Actinomycetota</taxon>
        <taxon>Actinomycetes</taxon>
        <taxon>Glycomycetales</taxon>
        <taxon>Glycomycetaceae</taxon>
        <taxon>Stackebrandtia</taxon>
    </lineage>
</organism>
<sequence>MTRASRGDDLVVLVRGDNRRLARLLVLAVAPYRLRLEAMGRSREAESPSLFDALTSLRRDLDSTGWLPAVQGARRDAYPVTGDPTMVWTHGMGGTPRPRDGLGVLAPVEDVSLLATVAQQAAAFRSWKS</sequence>
<accession>A0A543B276</accession>